<reference evidence="7 8" key="1">
    <citation type="journal article" date="2021" name="Environ. Microbiol.">
        <title>Gene family expansions and transcriptome signatures uncover fungal adaptations to wood decay.</title>
        <authorList>
            <person name="Hage H."/>
            <person name="Miyauchi S."/>
            <person name="Viragh M."/>
            <person name="Drula E."/>
            <person name="Min B."/>
            <person name="Chaduli D."/>
            <person name="Navarro D."/>
            <person name="Favel A."/>
            <person name="Norest M."/>
            <person name="Lesage-Meessen L."/>
            <person name="Balint B."/>
            <person name="Merenyi Z."/>
            <person name="de Eugenio L."/>
            <person name="Morin E."/>
            <person name="Martinez A.T."/>
            <person name="Baldrian P."/>
            <person name="Stursova M."/>
            <person name="Martinez M.J."/>
            <person name="Novotny C."/>
            <person name="Magnuson J.K."/>
            <person name="Spatafora J.W."/>
            <person name="Maurice S."/>
            <person name="Pangilinan J."/>
            <person name="Andreopoulos W."/>
            <person name="LaButti K."/>
            <person name="Hundley H."/>
            <person name="Na H."/>
            <person name="Kuo A."/>
            <person name="Barry K."/>
            <person name="Lipzen A."/>
            <person name="Henrissat B."/>
            <person name="Riley R."/>
            <person name="Ahrendt S."/>
            <person name="Nagy L.G."/>
            <person name="Grigoriev I.V."/>
            <person name="Martin F."/>
            <person name="Rosso M.N."/>
        </authorList>
    </citation>
    <scope>NUCLEOTIDE SEQUENCE [LARGE SCALE GENOMIC DNA]</scope>
    <source>
        <strain evidence="7 8">CIRM-BRFM 1785</strain>
    </source>
</reference>
<organism evidence="7 8">
    <name type="scientific">Rhodofomes roseus</name>
    <dbReference type="NCBI Taxonomy" id="34475"/>
    <lineage>
        <taxon>Eukaryota</taxon>
        <taxon>Fungi</taxon>
        <taxon>Dikarya</taxon>
        <taxon>Basidiomycota</taxon>
        <taxon>Agaricomycotina</taxon>
        <taxon>Agaricomycetes</taxon>
        <taxon>Polyporales</taxon>
        <taxon>Rhodofomes</taxon>
    </lineage>
</organism>
<keyword evidence="2 4" id="KW-0251">Elongation factor</keyword>
<dbReference type="InterPro" id="IPR049720">
    <property type="entry name" value="EF1B_bsu/dsu"/>
</dbReference>
<evidence type="ECO:0000313" key="8">
    <source>
        <dbReference type="Proteomes" id="UP000814176"/>
    </source>
</evidence>
<dbReference type="Pfam" id="PF00736">
    <property type="entry name" value="EF1_GNE"/>
    <property type="match status" value="1"/>
</dbReference>
<evidence type="ECO:0000259" key="5">
    <source>
        <dbReference type="SMART" id="SM00888"/>
    </source>
</evidence>
<dbReference type="SMART" id="SM00888">
    <property type="entry name" value="EF1_GNE"/>
    <property type="match status" value="1"/>
</dbReference>
<dbReference type="PROSITE" id="PS00824">
    <property type="entry name" value="EF1BD_1"/>
    <property type="match status" value="1"/>
</dbReference>
<evidence type="ECO:0000256" key="2">
    <source>
        <dbReference type="ARBA" id="ARBA00022768"/>
    </source>
</evidence>
<dbReference type="EMBL" id="JADCUA010000008">
    <property type="protein sequence ID" value="KAH9837768.1"/>
    <property type="molecule type" value="Genomic_DNA"/>
</dbReference>
<dbReference type="Pfam" id="PF10587">
    <property type="entry name" value="EF-1_beta_acid"/>
    <property type="match status" value="1"/>
</dbReference>
<accession>A0ABQ8KIH4</accession>
<gene>
    <name evidence="7" type="ORF">C8Q71DRAFT_754375</name>
</gene>
<dbReference type="Proteomes" id="UP000814176">
    <property type="component" value="Unassembled WGS sequence"/>
</dbReference>
<name>A0ABQ8KIH4_9APHY</name>
<comment type="similarity">
    <text evidence="1 4">Belongs to the EF-1-beta/EF-1-delta family.</text>
</comment>
<keyword evidence="3 4" id="KW-0648">Protein biosynthesis</keyword>
<dbReference type="InterPro" id="IPR018940">
    <property type="entry name" value="EF-1_beta_acid_region_euk"/>
</dbReference>
<sequence>MSVDLAKLNSHLSTRSYVEGYTPSQADVHVYKAITSAPDASASPAVARWYNHIKSYTAEFESFSGSSKAGEAFFGGAEAAKEAAAEDDDEVDLFGSDDEEEDAEAERIKAERVAAYNVKKAAKPKTIAKSVVTFEVKPWDDETDMVKLEEAVRAIEMEGLVWGASKLVPIGYGIRKLQVTLVVEDELVSLEDLQDKVAELEDYVQSSDVVAMQKL</sequence>
<dbReference type="CDD" id="cd00292">
    <property type="entry name" value="EF1B"/>
    <property type="match status" value="1"/>
</dbReference>
<dbReference type="Gene3D" id="3.30.70.60">
    <property type="match status" value="1"/>
</dbReference>
<dbReference type="InterPro" id="IPR014717">
    <property type="entry name" value="Transl_elong_EF1B/ribsomal_bS6"/>
</dbReference>
<dbReference type="SUPFAM" id="SSF54984">
    <property type="entry name" value="eEF-1beta-like"/>
    <property type="match status" value="1"/>
</dbReference>
<dbReference type="SMART" id="SM01182">
    <property type="entry name" value="EF-1_beta_acid"/>
    <property type="match status" value="1"/>
</dbReference>
<dbReference type="GeneID" id="72004219"/>
<evidence type="ECO:0000256" key="3">
    <source>
        <dbReference type="ARBA" id="ARBA00022917"/>
    </source>
</evidence>
<evidence type="ECO:0000256" key="1">
    <source>
        <dbReference type="ARBA" id="ARBA00007411"/>
    </source>
</evidence>
<dbReference type="SUPFAM" id="SSF47616">
    <property type="entry name" value="GST C-terminal domain-like"/>
    <property type="match status" value="1"/>
</dbReference>
<dbReference type="PANTHER" id="PTHR11595">
    <property type="entry name" value="EF-HAND AND COILED-COIL DOMAIN-CONTAINING FAMILY MEMBER"/>
    <property type="match status" value="1"/>
</dbReference>
<keyword evidence="8" id="KW-1185">Reference proteome</keyword>
<protein>
    <submittedName>
        <fullName evidence="7">Elongation factor 1 beta/delta chain</fullName>
    </submittedName>
</protein>
<comment type="caution">
    <text evidence="7">The sequence shown here is derived from an EMBL/GenBank/DDBJ whole genome shotgun (WGS) entry which is preliminary data.</text>
</comment>
<dbReference type="PANTHER" id="PTHR11595:SF21">
    <property type="entry name" value="ELONGATION FACTOR 1-BETA"/>
    <property type="match status" value="1"/>
</dbReference>
<dbReference type="PROSITE" id="PS00825">
    <property type="entry name" value="EF1BD_2"/>
    <property type="match status" value="1"/>
</dbReference>
<dbReference type="GO" id="GO:0003746">
    <property type="term" value="F:translation elongation factor activity"/>
    <property type="evidence" value="ECO:0007669"/>
    <property type="project" value="UniProtKB-KW"/>
</dbReference>
<feature type="domain" description="Translation elongation factor EF1B beta/delta subunit guanine nucleotide exchange" evidence="5">
    <location>
        <begin position="129"/>
        <end position="215"/>
    </location>
</feature>
<feature type="domain" description="Elongation factor 1 beta central acidic region eukaryote" evidence="6">
    <location>
        <begin position="93"/>
        <end position="120"/>
    </location>
</feature>
<dbReference type="RefSeq" id="XP_047779806.1">
    <property type="nucleotide sequence ID" value="XM_047923487.1"/>
</dbReference>
<evidence type="ECO:0000259" key="6">
    <source>
        <dbReference type="SMART" id="SM01182"/>
    </source>
</evidence>
<dbReference type="InterPro" id="IPR001326">
    <property type="entry name" value="Transl_elong_EF1B_B/D_CS"/>
</dbReference>
<dbReference type="Gene3D" id="1.20.1050.130">
    <property type="match status" value="1"/>
</dbReference>
<dbReference type="InterPro" id="IPR014038">
    <property type="entry name" value="EF1B_bsu/dsu_GNE"/>
</dbReference>
<dbReference type="InterPro" id="IPR036282">
    <property type="entry name" value="Glutathione-S-Trfase_C_sf"/>
</dbReference>
<proteinExistence type="inferred from homology"/>
<evidence type="ECO:0000313" key="7">
    <source>
        <dbReference type="EMBL" id="KAH9837768.1"/>
    </source>
</evidence>
<dbReference type="InterPro" id="IPR036219">
    <property type="entry name" value="eEF-1beta-like_sf"/>
</dbReference>
<evidence type="ECO:0000256" key="4">
    <source>
        <dbReference type="RuleBase" id="RU003791"/>
    </source>
</evidence>